<keyword evidence="2" id="KW-1185">Reference proteome</keyword>
<dbReference type="Proteomes" id="UP000005714">
    <property type="component" value="Unassembled WGS sequence"/>
</dbReference>
<evidence type="ECO:0000313" key="2">
    <source>
        <dbReference type="Proteomes" id="UP000005714"/>
    </source>
</evidence>
<name>D4YMA7_9MICO</name>
<accession>D4YMA7</accession>
<protein>
    <submittedName>
        <fullName evidence="1">Uncharacterized protein</fullName>
    </submittedName>
</protein>
<organism evidence="1 2">
    <name type="scientific">Brevibacterium mcbrellneri ATCC 49030</name>
    <dbReference type="NCBI Taxonomy" id="585530"/>
    <lineage>
        <taxon>Bacteria</taxon>
        <taxon>Bacillati</taxon>
        <taxon>Actinomycetota</taxon>
        <taxon>Actinomycetes</taxon>
        <taxon>Micrococcales</taxon>
        <taxon>Brevibacteriaceae</taxon>
        <taxon>Brevibacterium</taxon>
    </lineage>
</organism>
<evidence type="ECO:0000313" key="1">
    <source>
        <dbReference type="EMBL" id="EFG47662.1"/>
    </source>
</evidence>
<sequence>MARQRRPQAKRHGEGKEIREQAMTTWYKIYPLSAQRDFWAVPMWEDKPELGSPTLEDGREVKNVIADGYECDYYRKG</sequence>
<dbReference type="AlphaFoldDB" id="D4YMA7"/>
<dbReference type="EMBL" id="ADNU01000031">
    <property type="protein sequence ID" value="EFG47662.1"/>
    <property type="molecule type" value="Genomic_DNA"/>
</dbReference>
<proteinExistence type="predicted"/>
<gene>
    <name evidence="1" type="ORF">HMPREF0183_1067</name>
</gene>
<comment type="caution">
    <text evidence="1">The sequence shown here is derived from an EMBL/GenBank/DDBJ whole genome shotgun (WGS) entry which is preliminary data.</text>
</comment>
<reference evidence="1 2" key="1">
    <citation type="submission" date="2010-04" db="EMBL/GenBank/DDBJ databases">
        <authorList>
            <person name="Qin X."/>
            <person name="Bachman B."/>
            <person name="Battles P."/>
            <person name="Bell A."/>
            <person name="Bess C."/>
            <person name="Bickham C."/>
            <person name="Chaboub L."/>
            <person name="Chen D."/>
            <person name="Coyle M."/>
            <person name="Deiros D.R."/>
            <person name="Dinh H."/>
            <person name="Forbes L."/>
            <person name="Fowler G."/>
            <person name="Francisco L."/>
            <person name="Fu Q."/>
            <person name="Gubbala S."/>
            <person name="Hale W."/>
            <person name="Han Y."/>
            <person name="Hemphill L."/>
            <person name="Highlander S.K."/>
            <person name="Hirani K."/>
            <person name="Hogues M."/>
            <person name="Jackson L."/>
            <person name="Jakkamsetti A."/>
            <person name="Javaid M."/>
            <person name="Jiang H."/>
            <person name="Korchina V."/>
            <person name="Kovar C."/>
            <person name="Lara F."/>
            <person name="Lee S."/>
            <person name="Mata R."/>
            <person name="Mathew T."/>
            <person name="Moen C."/>
            <person name="Morales K."/>
            <person name="Munidasa M."/>
            <person name="Nazareth L."/>
            <person name="Ngo R."/>
            <person name="Nguyen L."/>
            <person name="Okwuonu G."/>
            <person name="Ongeri F."/>
            <person name="Patil S."/>
            <person name="Petrosino J."/>
            <person name="Pham C."/>
            <person name="Pham P."/>
            <person name="Pu L.-L."/>
            <person name="Puazo M."/>
            <person name="Raj R."/>
            <person name="Reid J."/>
            <person name="Rouhana J."/>
            <person name="Saada N."/>
            <person name="Shang Y."/>
            <person name="Simmons D."/>
            <person name="Thornton R."/>
            <person name="Warren J."/>
            <person name="Weissenberger G."/>
            <person name="Zhang J."/>
            <person name="Zhang L."/>
            <person name="Zhou C."/>
            <person name="Zhu D."/>
            <person name="Muzny D."/>
            <person name="Worley K."/>
            <person name="Gibbs R."/>
        </authorList>
    </citation>
    <scope>NUCLEOTIDE SEQUENCE [LARGE SCALE GENOMIC DNA]</scope>
    <source>
        <strain evidence="1 2">ATCC 49030</strain>
    </source>
</reference>